<dbReference type="GO" id="GO:0004190">
    <property type="term" value="F:aspartic-type endopeptidase activity"/>
    <property type="evidence" value="ECO:0007669"/>
    <property type="project" value="InterPro"/>
</dbReference>
<dbReference type="Pfam" id="PF00098">
    <property type="entry name" value="zf-CCHC"/>
    <property type="match status" value="2"/>
</dbReference>
<name>A0AA38TLN1_9ASTR</name>
<organism evidence="4 5">
    <name type="scientific">Centaurea solstitialis</name>
    <name type="common">yellow star-thistle</name>
    <dbReference type="NCBI Taxonomy" id="347529"/>
    <lineage>
        <taxon>Eukaryota</taxon>
        <taxon>Viridiplantae</taxon>
        <taxon>Streptophyta</taxon>
        <taxon>Embryophyta</taxon>
        <taxon>Tracheophyta</taxon>
        <taxon>Spermatophyta</taxon>
        <taxon>Magnoliopsida</taxon>
        <taxon>eudicotyledons</taxon>
        <taxon>Gunneridae</taxon>
        <taxon>Pentapetalae</taxon>
        <taxon>asterids</taxon>
        <taxon>campanulids</taxon>
        <taxon>Asterales</taxon>
        <taxon>Asteraceae</taxon>
        <taxon>Carduoideae</taxon>
        <taxon>Cardueae</taxon>
        <taxon>Centaureinae</taxon>
        <taxon>Centaurea</taxon>
    </lineage>
</organism>
<dbReference type="GO" id="GO:0006508">
    <property type="term" value="P:proteolysis"/>
    <property type="evidence" value="ECO:0007669"/>
    <property type="project" value="InterPro"/>
</dbReference>
<feature type="domain" description="CCHC-type" evidence="3">
    <location>
        <begin position="86"/>
        <end position="101"/>
    </location>
</feature>
<keyword evidence="1" id="KW-0863">Zinc-finger</keyword>
<protein>
    <recommendedName>
        <fullName evidence="3">CCHC-type domain-containing protein</fullName>
    </recommendedName>
</protein>
<dbReference type="GO" id="GO:0003676">
    <property type="term" value="F:nucleic acid binding"/>
    <property type="evidence" value="ECO:0007669"/>
    <property type="project" value="InterPro"/>
</dbReference>
<keyword evidence="1" id="KW-0862">Zinc</keyword>
<gene>
    <name evidence="4" type="ORF">OSB04_016773</name>
</gene>
<evidence type="ECO:0000256" key="1">
    <source>
        <dbReference type="PROSITE-ProRule" id="PRU00047"/>
    </source>
</evidence>
<dbReference type="EMBL" id="JARYMX010000004">
    <property type="protein sequence ID" value="KAJ9552728.1"/>
    <property type="molecule type" value="Genomic_DNA"/>
</dbReference>
<dbReference type="PROSITE" id="PS00141">
    <property type="entry name" value="ASP_PROTEASE"/>
    <property type="match status" value="1"/>
</dbReference>
<dbReference type="GO" id="GO:0008270">
    <property type="term" value="F:zinc ion binding"/>
    <property type="evidence" value="ECO:0007669"/>
    <property type="project" value="UniProtKB-KW"/>
</dbReference>
<proteinExistence type="predicted"/>
<feature type="domain" description="CCHC-type" evidence="3">
    <location>
        <begin position="66"/>
        <end position="80"/>
    </location>
</feature>
<dbReference type="InterPro" id="IPR036875">
    <property type="entry name" value="Znf_CCHC_sf"/>
</dbReference>
<feature type="region of interest" description="Disordered" evidence="2">
    <location>
        <begin position="1"/>
        <end position="27"/>
    </location>
</feature>
<comment type="caution">
    <text evidence="4">The sequence shown here is derived from an EMBL/GenBank/DDBJ whole genome shotgun (WGS) entry which is preliminary data.</text>
</comment>
<dbReference type="PROSITE" id="PS50158">
    <property type="entry name" value="ZF_CCHC"/>
    <property type="match status" value="2"/>
</dbReference>
<feature type="compositionally biased region" description="Basic and acidic residues" evidence="2">
    <location>
        <begin position="1"/>
        <end position="25"/>
    </location>
</feature>
<dbReference type="AlphaFoldDB" id="A0AA38TLN1"/>
<dbReference type="SMART" id="SM00343">
    <property type="entry name" value="ZnF_C2HC"/>
    <property type="match status" value="2"/>
</dbReference>
<evidence type="ECO:0000259" key="3">
    <source>
        <dbReference type="PROSITE" id="PS50158"/>
    </source>
</evidence>
<keyword evidence="5" id="KW-1185">Reference proteome</keyword>
<evidence type="ECO:0000313" key="4">
    <source>
        <dbReference type="EMBL" id="KAJ9552728.1"/>
    </source>
</evidence>
<evidence type="ECO:0000256" key="2">
    <source>
        <dbReference type="SAM" id="MobiDB-lite"/>
    </source>
</evidence>
<accession>A0AA38TLN1</accession>
<evidence type="ECO:0000313" key="5">
    <source>
        <dbReference type="Proteomes" id="UP001172457"/>
    </source>
</evidence>
<dbReference type="Proteomes" id="UP001172457">
    <property type="component" value="Chromosome 4"/>
</dbReference>
<dbReference type="SUPFAM" id="SSF57756">
    <property type="entry name" value="Retrovirus zinc finger-like domains"/>
    <property type="match status" value="1"/>
</dbReference>
<keyword evidence="1" id="KW-0479">Metal-binding</keyword>
<reference evidence="4" key="1">
    <citation type="submission" date="2023-03" db="EMBL/GenBank/DDBJ databases">
        <title>Chromosome-scale reference genome and RAD-based genetic map of yellow starthistle (Centaurea solstitialis) reveal putative structural variation and QTLs associated with invader traits.</title>
        <authorList>
            <person name="Reatini B."/>
            <person name="Cang F.A."/>
            <person name="Jiang Q."/>
            <person name="Mckibben M.T.W."/>
            <person name="Barker M.S."/>
            <person name="Rieseberg L.H."/>
            <person name="Dlugosch K.M."/>
        </authorList>
    </citation>
    <scope>NUCLEOTIDE SEQUENCE</scope>
    <source>
        <strain evidence="4">CAN-66</strain>
        <tissue evidence="4">Leaf</tissue>
    </source>
</reference>
<dbReference type="Gene3D" id="4.10.60.10">
    <property type="entry name" value="Zinc finger, CCHC-type"/>
    <property type="match status" value="1"/>
</dbReference>
<dbReference type="Pfam" id="PF08284">
    <property type="entry name" value="RVP_2"/>
    <property type="match status" value="1"/>
</dbReference>
<dbReference type="InterPro" id="IPR001878">
    <property type="entry name" value="Znf_CCHC"/>
</dbReference>
<sequence length="209" mass="23194">MLERARAREIELERQGKRKKEEHSQVHCNKKFKGTLQRSEGKREYPKCSKCGRNHPGECKSSVNTCYKCGKAGHSSRDCRVTARLCFRCFQLGHFAHECPNVATSTQITGAAPLKAIEAGLAKKVEIPKGRARVFQLTAEKAKVEPEVVIGIFSVNSKPALVLFDTGASKSFVSTSFCKAFSNVMGRVDEPLEDMEAVKRKSTKKGEKT</sequence>
<dbReference type="InterPro" id="IPR001969">
    <property type="entry name" value="Aspartic_peptidase_AS"/>
</dbReference>